<reference evidence="1 2" key="1">
    <citation type="journal article" date="2023" name="Plants (Basel)">
        <title>Bridging the Gap: Combining Genomics and Transcriptomics Approaches to Understand Stylosanthes scabra, an Orphan Legume from the Brazilian Caatinga.</title>
        <authorList>
            <person name="Ferreira-Neto J.R.C."/>
            <person name="da Silva M.D."/>
            <person name="Binneck E."/>
            <person name="de Melo N.F."/>
            <person name="da Silva R.H."/>
            <person name="de Melo A.L.T.M."/>
            <person name="Pandolfi V."/>
            <person name="Bustamante F.O."/>
            <person name="Brasileiro-Vidal A.C."/>
            <person name="Benko-Iseppon A.M."/>
        </authorList>
    </citation>
    <scope>NUCLEOTIDE SEQUENCE [LARGE SCALE GENOMIC DNA]</scope>
    <source>
        <tissue evidence="1">Leaves</tissue>
    </source>
</reference>
<evidence type="ECO:0000313" key="2">
    <source>
        <dbReference type="Proteomes" id="UP001341840"/>
    </source>
</evidence>
<keyword evidence="2" id="KW-1185">Reference proteome</keyword>
<sequence length="152" mass="16563">MIMSKKDPFRAKFWPNRQAVASASTTVRLVGSFQEAASKITPSASLIIAPALVSPTEVIAASKFILYLPDGGGSQEEKLKLPGGGGADATKPWDNIASSNSWNLYADRFSNSHGSTEIPLKTRLFLSNQILLRHSKNNPLFGFSIWSRRSLI</sequence>
<accession>A0ABU6Y1W6</accession>
<protein>
    <submittedName>
        <fullName evidence="1">Uncharacterized protein</fullName>
    </submittedName>
</protein>
<gene>
    <name evidence="1" type="ORF">PIB30_003620</name>
</gene>
<comment type="caution">
    <text evidence="1">The sequence shown here is derived from an EMBL/GenBank/DDBJ whole genome shotgun (WGS) entry which is preliminary data.</text>
</comment>
<dbReference type="Proteomes" id="UP001341840">
    <property type="component" value="Unassembled WGS sequence"/>
</dbReference>
<name>A0ABU6Y1W6_9FABA</name>
<organism evidence="1 2">
    <name type="scientific">Stylosanthes scabra</name>
    <dbReference type="NCBI Taxonomy" id="79078"/>
    <lineage>
        <taxon>Eukaryota</taxon>
        <taxon>Viridiplantae</taxon>
        <taxon>Streptophyta</taxon>
        <taxon>Embryophyta</taxon>
        <taxon>Tracheophyta</taxon>
        <taxon>Spermatophyta</taxon>
        <taxon>Magnoliopsida</taxon>
        <taxon>eudicotyledons</taxon>
        <taxon>Gunneridae</taxon>
        <taxon>Pentapetalae</taxon>
        <taxon>rosids</taxon>
        <taxon>fabids</taxon>
        <taxon>Fabales</taxon>
        <taxon>Fabaceae</taxon>
        <taxon>Papilionoideae</taxon>
        <taxon>50 kb inversion clade</taxon>
        <taxon>dalbergioids sensu lato</taxon>
        <taxon>Dalbergieae</taxon>
        <taxon>Pterocarpus clade</taxon>
        <taxon>Stylosanthes</taxon>
    </lineage>
</organism>
<proteinExistence type="predicted"/>
<dbReference type="EMBL" id="JASCZI010241662">
    <property type="protein sequence ID" value="MED6203881.1"/>
    <property type="molecule type" value="Genomic_DNA"/>
</dbReference>
<evidence type="ECO:0000313" key="1">
    <source>
        <dbReference type="EMBL" id="MED6203881.1"/>
    </source>
</evidence>